<dbReference type="Pfam" id="PF03167">
    <property type="entry name" value="UDG"/>
    <property type="match status" value="1"/>
</dbReference>
<dbReference type="NCBIfam" id="NF003588">
    <property type="entry name" value="PRK05254.1-1"/>
    <property type="match status" value="1"/>
</dbReference>
<dbReference type="AlphaFoldDB" id="A0A6J6TEY0"/>
<evidence type="ECO:0000313" key="6">
    <source>
        <dbReference type="EMBL" id="CAB4745658.1"/>
    </source>
</evidence>
<dbReference type="InterPro" id="IPR002043">
    <property type="entry name" value="UDG_fam1"/>
</dbReference>
<gene>
    <name evidence="6" type="ORF">UFOPK2842_00062</name>
</gene>
<dbReference type="GO" id="GO:0097510">
    <property type="term" value="P:base-excision repair, AP site formation via deaminated base removal"/>
    <property type="evidence" value="ECO:0007669"/>
    <property type="project" value="TreeGrafter"/>
</dbReference>
<evidence type="ECO:0000256" key="3">
    <source>
        <dbReference type="ARBA" id="ARBA00022801"/>
    </source>
</evidence>
<dbReference type="InterPro" id="IPR036895">
    <property type="entry name" value="Uracil-DNA_glycosylase-like_sf"/>
</dbReference>
<dbReference type="SUPFAM" id="SSF52141">
    <property type="entry name" value="Uracil-DNA glycosylase-like"/>
    <property type="match status" value="1"/>
</dbReference>
<sequence length="220" mass="24406">MKVPVSLPALRDLLDHRWKALLEPSLSVLDLLETELDFDTNVPGKNSIFKAFDCDPLAIRVVIFGQDPYPNADQAMGLSFSIPANATKIPASLQNIFKEIASDIGKVEITNGDLSYLSKQGVMLLNRGLSISLPQKKVNPLWYLFTEQVAQALAKMGVIGIFWGNQAQELAHFFPEKNRISSVHPSPLSAYRGFFGSKPFSKTNAILHSENKLPINWTKP</sequence>
<dbReference type="NCBIfam" id="NF003592">
    <property type="entry name" value="PRK05254.1-5"/>
    <property type="match status" value="1"/>
</dbReference>
<dbReference type="PANTHER" id="PTHR11264:SF0">
    <property type="entry name" value="URACIL-DNA GLYCOSYLASE"/>
    <property type="match status" value="1"/>
</dbReference>
<name>A0A6J6TEY0_9ZZZZ</name>
<keyword evidence="4" id="KW-0234">DNA repair</keyword>
<organism evidence="6">
    <name type="scientific">freshwater metagenome</name>
    <dbReference type="NCBI Taxonomy" id="449393"/>
    <lineage>
        <taxon>unclassified sequences</taxon>
        <taxon>metagenomes</taxon>
        <taxon>ecological metagenomes</taxon>
    </lineage>
</organism>
<dbReference type="EMBL" id="CAEZZI010000002">
    <property type="protein sequence ID" value="CAB4745658.1"/>
    <property type="molecule type" value="Genomic_DNA"/>
</dbReference>
<dbReference type="PROSITE" id="PS00130">
    <property type="entry name" value="U_DNA_GLYCOSYLASE"/>
    <property type="match status" value="1"/>
</dbReference>
<keyword evidence="2" id="KW-0227">DNA damage</keyword>
<comment type="similarity">
    <text evidence="1">Belongs to the uracil-DNA glycosylase (UDG) superfamily. UNG family.</text>
</comment>
<dbReference type="InterPro" id="IPR018085">
    <property type="entry name" value="Ura-DNA_Glyclase_AS"/>
</dbReference>
<dbReference type="InterPro" id="IPR005122">
    <property type="entry name" value="Uracil-DNA_glycosylase-like"/>
</dbReference>
<proteinExistence type="inferred from homology"/>
<dbReference type="Gene3D" id="3.40.470.10">
    <property type="entry name" value="Uracil-DNA glycosylase-like domain"/>
    <property type="match status" value="1"/>
</dbReference>
<evidence type="ECO:0000256" key="1">
    <source>
        <dbReference type="ARBA" id="ARBA00008184"/>
    </source>
</evidence>
<reference evidence="6" key="1">
    <citation type="submission" date="2020-05" db="EMBL/GenBank/DDBJ databases">
        <authorList>
            <person name="Chiriac C."/>
            <person name="Salcher M."/>
            <person name="Ghai R."/>
            <person name="Kavagutti S V."/>
        </authorList>
    </citation>
    <scope>NUCLEOTIDE SEQUENCE</scope>
</reference>
<feature type="domain" description="Uracil-DNA glycosylase-like" evidence="5">
    <location>
        <begin position="52"/>
        <end position="207"/>
    </location>
</feature>
<protein>
    <submittedName>
        <fullName evidence="6">Unannotated protein</fullName>
    </submittedName>
</protein>
<evidence type="ECO:0000256" key="4">
    <source>
        <dbReference type="ARBA" id="ARBA00023204"/>
    </source>
</evidence>
<dbReference type="PANTHER" id="PTHR11264">
    <property type="entry name" value="URACIL-DNA GLYCOSYLASE"/>
    <property type="match status" value="1"/>
</dbReference>
<evidence type="ECO:0000259" key="5">
    <source>
        <dbReference type="SMART" id="SM00986"/>
    </source>
</evidence>
<accession>A0A6J6TEY0</accession>
<keyword evidence="3" id="KW-0378">Hydrolase</keyword>
<dbReference type="SMART" id="SM00986">
    <property type="entry name" value="UDG"/>
    <property type="match status" value="1"/>
</dbReference>
<dbReference type="SMART" id="SM00987">
    <property type="entry name" value="UreE_C"/>
    <property type="match status" value="1"/>
</dbReference>
<dbReference type="CDD" id="cd10027">
    <property type="entry name" value="UDG-F1-like"/>
    <property type="match status" value="1"/>
</dbReference>
<evidence type="ECO:0000256" key="2">
    <source>
        <dbReference type="ARBA" id="ARBA00022763"/>
    </source>
</evidence>
<dbReference type="GO" id="GO:0004844">
    <property type="term" value="F:uracil DNA N-glycosylase activity"/>
    <property type="evidence" value="ECO:0007669"/>
    <property type="project" value="InterPro"/>
</dbReference>